<organism evidence="3 4">
    <name type="scientific">Oxynema aestuarii AP17</name>
    <dbReference type="NCBI Taxonomy" id="2064643"/>
    <lineage>
        <taxon>Bacteria</taxon>
        <taxon>Bacillati</taxon>
        <taxon>Cyanobacteriota</taxon>
        <taxon>Cyanophyceae</taxon>
        <taxon>Oscillatoriophycideae</taxon>
        <taxon>Oscillatoriales</taxon>
        <taxon>Oscillatoriaceae</taxon>
        <taxon>Oxynema</taxon>
        <taxon>Oxynema aestuarii</taxon>
    </lineage>
</organism>
<dbReference type="RefSeq" id="WP_168569415.1">
    <property type="nucleotide sequence ID" value="NZ_CP051167.1"/>
</dbReference>
<feature type="domain" description="Beta-lactamase class A catalytic" evidence="2">
    <location>
        <begin position="224"/>
        <end position="370"/>
    </location>
</feature>
<dbReference type="Proteomes" id="UP000500857">
    <property type="component" value="Chromosome"/>
</dbReference>
<dbReference type="GO" id="GO:0008800">
    <property type="term" value="F:beta-lactamase activity"/>
    <property type="evidence" value="ECO:0007669"/>
    <property type="project" value="InterPro"/>
</dbReference>
<dbReference type="Pfam" id="PF13354">
    <property type="entry name" value="Beta-lactamase2"/>
    <property type="match status" value="1"/>
</dbReference>
<dbReference type="KEGG" id="oxy:HCG48_12255"/>
<name>A0A6H1TXG2_9CYAN</name>
<feature type="region of interest" description="Disordered" evidence="1">
    <location>
        <begin position="1"/>
        <end position="21"/>
    </location>
</feature>
<keyword evidence="3" id="KW-0378">Hydrolase</keyword>
<dbReference type="SUPFAM" id="SSF56601">
    <property type="entry name" value="beta-lactamase/transpeptidase-like"/>
    <property type="match status" value="1"/>
</dbReference>
<dbReference type="InterPro" id="IPR045155">
    <property type="entry name" value="Beta-lactam_cat"/>
</dbReference>
<keyword evidence="4" id="KW-1185">Reference proteome</keyword>
<dbReference type="AlphaFoldDB" id="A0A6H1TXG2"/>
<accession>A0A6H1TXG2</accession>
<feature type="region of interest" description="Disordered" evidence="1">
    <location>
        <begin position="37"/>
        <end position="58"/>
    </location>
</feature>
<gene>
    <name evidence="3" type="ORF">HCG48_12255</name>
</gene>
<sequence length="442" mass="50110">MHKRRRKQHKQPKKPVAIAQRRQRRIALTSILALSVGMSMPDPQAQAPPKPPETSTTGVREAYRTADVPETPAFPPIVPIGDRAIAAYEKLSETLQEKQFELEGKLTGQPYWERALQRGKRATELAKSDLKEVDLLYEIKDLWEEAIALLEKIPPETPYRDRARQKLPEYRQNLAQIVYTLEVAKSDFLVPIARNSGLSDRVKITICHLHSGICRRLRGNEPAASAASLMKVPIVVALMDKLTRENIRFDTPIYVDPGNFTEDASEIRTGETYPIHKLLVETIAHSSNIAPNQLIDYLGWDYINQVLADRGYEVMRVHSKFVGDLIYPRNPGNRRNTITSDELTDMMMRLYNREHLGDEIILNALEKQYDLALGFEGLKGAFGNWLGEKTGQTSKVLGTTLAMNLFGETYIITVIDDGFYSEPSIRQFISEVAEYIFQSGQL</sequence>
<evidence type="ECO:0000313" key="4">
    <source>
        <dbReference type="Proteomes" id="UP000500857"/>
    </source>
</evidence>
<evidence type="ECO:0000259" key="2">
    <source>
        <dbReference type="Pfam" id="PF13354"/>
    </source>
</evidence>
<dbReference type="Gene3D" id="3.40.710.10">
    <property type="entry name" value="DD-peptidase/beta-lactamase superfamily"/>
    <property type="match status" value="1"/>
</dbReference>
<proteinExistence type="predicted"/>
<reference evidence="3 4" key="1">
    <citation type="submission" date="2020-04" db="EMBL/GenBank/DDBJ databases">
        <authorList>
            <person name="Basu S."/>
            <person name="Maruthanayagam V."/>
            <person name="Chakraborty S."/>
            <person name="Pramanik A."/>
            <person name="Mukherjee J."/>
            <person name="Brink B."/>
        </authorList>
    </citation>
    <scope>NUCLEOTIDE SEQUENCE [LARGE SCALE GENOMIC DNA]</scope>
    <source>
        <strain evidence="3 4">AP17</strain>
    </source>
</reference>
<dbReference type="GO" id="GO:0030655">
    <property type="term" value="P:beta-lactam antibiotic catabolic process"/>
    <property type="evidence" value="ECO:0007669"/>
    <property type="project" value="InterPro"/>
</dbReference>
<protein>
    <submittedName>
        <fullName evidence="3">Serine hydrolase</fullName>
    </submittedName>
</protein>
<feature type="compositionally biased region" description="Basic residues" evidence="1">
    <location>
        <begin position="1"/>
        <end position="13"/>
    </location>
</feature>
<dbReference type="EMBL" id="CP051167">
    <property type="protein sequence ID" value="QIZ71261.1"/>
    <property type="molecule type" value="Genomic_DNA"/>
</dbReference>
<dbReference type="InterPro" id="IPR012338">
    <property type="entry name" value="Beta-lactam/transpept-like"/>
</dbReference>
<evidence type="ECO:0000256" key="1">
    <source>
        <dbReference type="SAM" id="MobiDB-lite"/>
    </source>
</evidence>
<evidence type="ECO:0000313" key="3">
    <source>
        <dbReference type="EMBL" id="QIZ71261.1"/>
    </source>
</evidence>